<evidence type="ECO:0000259" key="1">
    <source>
        <dbReference type="PROSITE" id="PS50943"/>
    </source>
</evidence>
<dbReference type="EMBL" id="JBHSLW010000038">
    <property type="protein sequence ID" value="MFC5422374.1"/>
    <property type="molecule type" value="Genomic_DNA"/>
</dbReference>
<keyword evidence="3" id="KW-1185">Reference proteome</keyword>
<dbReference type="SUPFAM" id="SSF47413">
    <property type="entry name" value="lambda repressor-like DNA-binding domains"/>
    <property type="match status" value="1"/>
</dbReference>
<dbReference type="Pfam" id="PF13560">
    <property type="entry name" value="HTH_31"/>
    <property type="match status" value="1"/>
</dbReference>
<evidence type="ECO:0000313" key="3">
    <source>
        <dbReference type="Proteomes" id="UP001596053"/>
    </source>
</evidence>
<comment type="caution">
    <text evidence="2">The sequence shown here is derived from an EMBL/GenBank/DDBJ whole genome shotgun (WGS) entry which is preliminary data.</text>
</comment>
<evidence type="ECO:0000313" key="2">
    <source>
        <dbReference type="EMBL" id="MFC5422374.1"/>
    </source>
</evidence>
<dbReference type="Proteomes" id="UP001596053">
    <property type="component" value="Unassembled WGS sequence"/>
</dbReference>
<dbReference type="SMART" id="SM00530">
    <property type="entry name" value="HTH_XRE"/>
    <property type="match status" value="1"/>
</dbReference>
<organism evidence="2 3">
    <name type="scientific">Bosea eneae</name>
    <dbReference type="NCBI Taxonomy" id="151454"/>
    <lineage>
        <taxon>Bacteria</taxon>
        <taxon>Pseudomonadati</taxon>
        <taxon>Pseudomonadota</taxon>
        <taxon>Alphaproteobacteria</taxon>
        <taxon>Hyphomicrobiales</taxon>
        <taxon>Boseaceae</taxon>
        <taxon>Bosea</taxon>
    </lineage>
</organism>
<feature type="domain" description="HTH cro/C1-type" evidence="1">
    <location>
        <begin position="12"/>
        <end position="66"/>
    </location>
</feature>
<protein>
    <submittedName>
        <fullName evidence="2">Helix-turn-helix transcriptional regulator</fullName>
    </submittedName>
</protein>
<sequence length="73" mass="7876">MIRTAAEFGRLVRQHRQAAGLTQDELAARCGVTRRTIIDLEAGKAGTHLGNALAAAYEVGLRFATLPRESILT</sequence>
<dbReference type="InterPro" id="IPR001387">
    <property type="entry name" value="Cro/C1-type_HTH"/>
</dbReference>
<accession>A0ABW0IYK2</accession>
<dbReference type="InterPro" id="IPR010982">
    <property type="entry name" value="Lambda_DNA-bd_dom_sf"/>
</dbReference>
<dbReference type="PROSITE" id="PS50943">
    <property type="entry name" value="HTH_CROC1"/>
    <property type="match status" value="1"/>
</dbReference>
<dbReference type="Gene3D" id="1.10.260.40">
    <property type="entry name" value="lambda repressor-like DNA-binding domains"/>
    <property type="match status" value="1"/>
</dbReference>
<dbReference type="CDD" id="cd00093">
    <property type="entry name" value="HTH_XRE"/>
    <property type="match status" value="1"/>
</dbReference>
<name>A0ABW0IYK2_9HYPH</name>
<dbReference type="RefSeq" id="WP_377800648.1">
    <property type="nucleotide sequence ID" value="NZ_JBHSLW010000038.1"/>
</dbReference>
<proteinExistence type="predicted"/>
<reference evidence="3" key="1">
    <citation type="journal article" date="2019" name="Int. J. Syst. Evol. Microbiol.">
        <title>The Global Catalogue of Microorganisms (GCM) 10K type strain sequencing project: providing services to taxonomists for standard genome sequencing and annotation.</title>
        <authorList>
            <consortium name="The Broad Institute Genomics Platform"/>
            <consortium name="The Broad Institute Genome Sequencing Center for Infectious Disease"/>
            <person name="Wu L."/>
            <person name="Ma J."/>
        </authorList>
    </citation>
    <scope>NUCLEOTIDE SEQUENCE [LARGE SCALE GENOMIC DNA]</scope>
    <source>
        <strain evidence="3">NCAIM B.01391</strain>
    </source>
</reference>
<gene>
    <name evidence="2" type="ORF">ACFPOB_22665</name>
</gene>